<feature type="domain" description="ABC transporter" evidence="9">
    <location>
        <begin position="155"/>
        <end position="391"/>
    </location>
</feature>
<dbReference type="eggNOG" id="COG1132">
    <property type="taxonomic scope" value="Bacteria"/>
</dbReference>
<evidence type="ECO:0000256" key="6">
    <source>
        <dbReference type="ARBA" id="ARBA00022989"/>
    </source>
</evidence>
<organism evidence="10 11">
    <name type="scientific">Mesobacillus boroniphilus JCM 21738</name>
    <dbReference type="NCBI Taxonomy" id="1294265"/>
    <lineage>
        <taxon>Bacteria</taxon>
        <taxon>Bacillati</taxon>
        <taxon>Bacillota</taxon>
        <taxon>Bacilli</taxon>
        <taxon>Bacillales</taxon>
        <taxon>Bacillaceae</taxon>
        <taxon>Mesobacillus</taxon>
    </lineage>
</organism>
<dbReference type="Gene3D" id="3.40.50.300">
    <property type="entry name" value="P-loop containing nucleotide triphosphate hydrolases"/>
    <property type="match status" value="1"/>
</dbReference>
<keyword evidence="6 8" id="KW-1133">Transmembrane helix</keyword>
<dbReference type="AlphaFoldDB" id="W4RKQ4"/>
<dbReference type="FunFam" id="3.40.50.300:FF:000218">
    <property type="entry name" value="Multidrug ABC transporter ATP-binding protein"/>
    <property type="match status" value="1"/>
</dbReference>
<dbReference type="GO" id="GO:0015421">
    <property type="term" value="F:ABC-type oligopeptide transporter activity"/>
    <property type="evidence" value="ECO:0007669"/>
    <property type="project" value="TreeGrafter"/>
</dbReference>
<protein>
    <submittedName>
        <fullName evidence="10">Lipid A export ATP-binding/permease protein MsbA</fullName>
    </submittedName>
</protein>
<keyword evidence="5 10" id="KW-0067">ATP-binding</keyword>
<dbReference type="Proteomes" id="UP000018949">
    <property type="component" value="Unassembled WGS sequence"/>
</dbReference>
<proteinExistence type="inferred from homology"/>
<evidence type="ECO:0000256" key="4">
    <source>
        <dbReference type="ARBA" id="ARBA00022741"/>
    </source>
</evidence>
<evidence type="ECO:0000256" key="7">
    <source>
        <dbReference type="ARBA" id="ARBA00023136"/>
    </source>
</evidence>
<dbReference type="InterPro" id="IPR027417">
    <property type="entry name" value="P-loop_NTPase"/>
</dbReference>
<comment type="caution">
    <text evidence="10">The sequence shown here is derived from an EMBL/GenBank/DDBJ whole genome shotgun (WGS) entry which is preliminary data.</text>
</comment>
<dbReference type="PANTHER" id="PTHR43394:SF1">
    <property type="entry name" value="ATP-BINDING CASSETTE SUB-FAMILY B MEMBER 10, MITOCHONDRIAL"/>
    <property type="match status" value="1"/>
</dbReference>
<dbReference type="Gene3D" id="1.20.1560.10">
    <property type="entry name" value="ABC transporter type 1, transmembrane domain"/>
    <property type="match status" value="1"/>
</dbReference>
<dbReference type="PANTHER" id="PTHR43394">
    <property type="entry name" value="ATP-DEPENDENT PERMEASE MDL1, MITOCHONDRIAL"/>
    <property type="match status" value="1"/>
</dbReference>
<dbReference type="GO" id="GO:0005524">
    <property type="term" value="F:ATP binding"/>
    <property type="evidence" value="ECO:0007669"/>
    <property type="project" value="UniProtKB-KW"/>
</dbReference>
<sequence length="399" mass="44721">MEKKTSLISQEYLAGITDQLNGIKDIKSNTLEDSRINWIRSVVHSMYAEQIEYIKIKISSQLFYKISSAILIATFIYFSVKMFNSQPSQFLLIIVIFSRLWPRILGIQSNLEQLASTLPAFKALNDLQLECNISRETVNKVERSNVSPIVLNKGIQCMEVFYRYDQTIPKYALQNISLKIPANQMTAIVGKSGAGKSTLIDILMGLHSPEKGEIHIDNQLLTDKMLSSLRMAISYVPQDPFLFNASIRENFKMINPKVTTEQIWESLEFAAAAEFVRKLPKGLDTEIGDRGIKLSGGERQRLVLARAILKNPSILILDEATSALDTENELKIQTSLEQLKGKMTIIVIAHRLSTIRNADQVIVMEEGKVIQSGRYGQLASDSSGVFSGLLKQQNALMSS</sequence>
<name>W4RKQ4_9BACI</name>
<evidence type="ECO:0000313" key="10">
    <source>
        <dbReference type="EMBL" id="GAE44164.1"/>
    </source>
</evidence>
<dbReference type="InterPro" id="IPR039421">
    <property type="entry name" value="Type_1_exporter"/>
</dbReference>
<dbReference type="EMBL" id="BAUW01000006">
    <property type="protein sequence ID" value="GAE44164.1"/>
    <property type="molecule type" value="Genomic_DNA"/>
</dbReference>
<gene>
    <name evidence="10" type="ORF">JCM21738_850</name>
</gene>
<feature type="transmembrane region" description="Helical" evidence="8">
    <location>
        <begin position="62"/>
        <end position="80"/>
    </location>
</feature>
<accession>W4RKQ4</accession>
<evidence type="ECO:0000313" key="11">
    <source>
        <dbReference type="Proteomes" id="UP000018949"/>
    </source>
</evidence>
<dbReference type="InterPro" id="IPR003593">
    <property type="entry name" value="AAA+_ATPase"/>
</dbReference>
<evidence type="ECO:0000259" key="9">
    <source>
        <dbReference type="PROSITE" id="PS50893"/>
    </source>
</evidence>
<evidence type="ECO:0000256" key="8">
    <source>
        <dbReference type="SAM" id="Phobius"/>
    </source>
</evidence>
<keyword evidence="7 8" id="KW-0472">Membrane</keyword>
<dbReference type="InterPro" id="IPR036640">
    <property type="entry name" value="ABC1_TM_sf"/>
</dbReference>
<keyword evidence="4" id="KW-0547">Nucleotide-binding</keyword>
<keyword evidence="3 8" id="KW-0812">Transmembrane</keyword>
<dbReference type="GO" id="GO:0005886">
    <property type="term" value="C:plasma membrane"/>
    <property type="evidence" value="ECO:0007669"/>
    <property type="project" value="UniProtKB-SubCell"/>
</dbReference>
<evidence type="ECO:0000256" key="2">
    <source>
        <dbReference type="ARBA" id="ARBA00005417"/>
    </source>
</evidence>
<keyword evidence="11" id="KW-1185">Reference proteome</keyword>
<dbReference type="SMART" id="SM00382">
    <property type="entry name" value="AAA"/>
    <property type="match status" value="1"/>
</dbReference>
<dbReference type="SUPFAM" id="SSF52540">
    <property type="entry name" value="P-loop containing nucleoside triphosphate hydrolases"/>
    <property type="match status" value="1"/>
</dbReference>
<comment type="subcellular location">
    <subcellularLocation>
        <location evidence="1">Cell membrane</location>
        <topology evidence="1">Multi-pass membrane protein</topology>
    </subcellularLocation>
</comment>
<evidence type="ECO:0000256" key="5">
    <source>
        <dbReference type="ARBA" id="ARBA00022840"/>
    </source>
</evidence>
<dbReference type="PROSITE" id="PS00211">
    <property type="entry name" value="ABC_TRANSPORTER_1"/>
    <property type="match status" value="1"/>
</dbReference>
<evidence type="ECO:0000256" key="1">
    <source>
        <dbReference type="ARBA" id="ARBA00004651"/>
    </source>
</evidence>
<dbReference type="PROSITE" id="PS50893">
    <property type="entry name" value="ABC_TRANSPORTER_2"/>
    <property type="match status" value="1"/>
</dbReference>
<reference evidence="10 11" key="1">
    <citation type="submission" date="2013-12" db="EMBL/GenBank/DDBJ databases">
        <title>NBRP : Genome information of microbial organism related human and environment.</title>
        <authorList>
            <person name="Hattori M."/>
            <person name="Oshima K."/>
            <person name="Inaba H."/>
            <person name="Suda W."/>
            <person name="Sakamoto M."/>
            <person name="Iino T."/>
            <person name="Kitahara M."/>
            <person name="Oshida Y."/>
            <person name="Iida T."/>
            <person name="Kudo T."/>
            <person name="Itoh T."/>
            <person name="Ahmed I."/>
            <person name="Ohkuma M."/>
        </authorList>
    </citation>
    <scope>NUCLEOTIDE SEQUENCE [LARGE SCALE GENOMIC DNA]</scope>
    <source>
        <strain evidence="10 11">JCM 21738</strain>
    </source>
</reference>
<dbReference type="InterPro" id="IPR003439">
    <property type="entry name" value="ABC_transporter-like_ATP-bd"/>
</dbReference>
<dbReference type="SUPFAM" id="SSF90123">
    <property type="entry name" value="ABC transporter transmembrane region"/>
    <property type="match status" value="1"/>
</dbReference>
<comment type="similarity">
    <text evidence="2">Belongs to the ABC transporter superfamily.</text>
</comment>
<dbReference type="GO" id="GO:0016887">
    <property type="term" value="F:ATP hydrolysis activity"/>
    <property type="evidence" value="ECO:0007669"/>
    <property type="project" value="InterPro"/>
</dbReference>
<dbReference type="Pfam" id="PF00005">
    <property type="entry name" value="ABC_tran"/>
    <property type="match status" value="1"/>
</dbReference>
<dbReference type="InterPro" id="IPR017871">
    <property type="entry name" value="ABC_transporter-like_CS"/>
</dbReference>
<evidence type="ECO:0000256" key="3">
    <source>
        <dbReference type="ARBA" id="ARBA00022692"/>
    </source>
</evidence>